<protein>
    <recommendedName>
        <fullName evidence="5">DNA-binding protein</fullName>
    </recommendedName>
</protein>
<dbReference type="InterPro" id="IPR012340">
    <property type="entry name" value="NA-bd_OB-fold"/>
</dbReference>
<dbReference type="AlphaFoldDB" id="A0A2U3Q9Q5"/>
<gene>
    <name evidence="3" type="ORF">BRAD3257_7393</name>
</gene>
<dbReference type="Pfam" id="PF12172">
    <property type="entry name" value="zf-ChsH2"/>
    <property type="match status" value="1"/>
</dbReference>
<evidence type="ECO:0000313" key="3">
    <source>
        <dbReference type="EMBL" id="SPP98132.1"/>
    </source>
</evidence>
<reference evidence="3 4" key="1">
    <citation type="submission" date="2018-03" db="EMBL/GenBank/DDBJ databases">
        <authorList>
            <person name="Gully D."/>
        </authorList>
    </citation>
    <scope>NUCLEOTIDE SEQUENCE [LARGE SCALE GENOMIC DNA]</scope>
    <source>
        <strain evidence="3">ORS3257</strain>
    </source>
</reference>
<dbReference type="InterPro" id="IPR022002">
    <property type="entry name" value="ChsH2_Znr"/>
</dbReference>
<dbReference type="KEGG" id="bvz:BRAD3257_7393"/>
<evidence type="ECO:0000259" key="1">
    <source>
        <dbReference type="Pfam" id="PF01796"/>
    </source>
</evidence>
<dbReference type="Gene3D" id="6.10.30.10">
    <property type="match status" value="1"/>
</dbReference>
<dbReference type="SUPFAM" id="SSF50249">
    <property type="entry name" value="Nucleic acid-binding proteins"/>
    <property type="match status" value="1"/>
</dbReference>
<proteinExistence type="predicted"/>
<accession>A0A2U3Q9Q5</accession>
<dbReference type="EMBL" id="LS398110">
    <property type="protein sequence ID" value="SPP98132.1"/>
    <property type="molecule type" value="Genomic_DNA"/>
</dbReference>
<sequence>MVMSESKGVEAFHQLELNAGRFLIQRCIQCSKHVYFPREVCPHCNSRSLEWTAPKGTGTIYAVTTIRRKPAEGGDLNLSLVDLDEGVRLMSRVENLAPNAVKIGQRVKARVEIDNSKGLVVFDAIDGAAL</sequence>
<feature type="domain" description="ChsH2 C-terminal OB-fold" evidence="1">
    <location>
        <begin position="51"/>
        <end position="111"/>
    </location>
</feature>
<dbReference type="InterPro" id="IPR002878">
    <property type="entry name" value="ChsH2_C"/>
</dbReference>
<organism evidence="3 4">
    <name type="scientific">Bradyrhizobium vignae</name>
    <dbReference type="NCBI Taxonomy" id="1549949"/>
    <lineage>
        <taxon>Bacteria</taxon>
        <taxon>Pseudomonadati</taxon>
        <taxon>Pseudomonadota</taxon>
        <taxon>Alphaproteobacteria</taxon>
        <taxon>Hyphomicrobiales</taxon>
        <taxon>Nitrobacteraceae</taxon>
        <taxon>Bradyrhizobium</taxon>
    </lineage>
</organism>
<evidence type="ECO:0000313" key="4">
    <source>
        <dbReference type="Proteomes" id="UP000246085"/>
    </source>
</evidence>
<evidence type="ECO:0000259" key="2">
    <source>
        <dbReference type="Pfam" id="PF12172"/>
    </source>
</evidence>
<evidence type="ECO:0008006" key="5">
    <source>
        <dbReference type="Google" id="ProtNLM"/>
    </source>
</evidence>
<dbReference type="PANTHER" id="PTHR34075:SF5">
    <property type="entry name" value="BLR3430 PROTEIN"/>
    <property type="match status" value="1"/>
</dbReference>
<feature type="domain" description="ChsH2 rubredoxin-like zinc ribbon" evidence="2">
    <location>
        <begin position="18"/>
        <end position="50"/>
    </location>
</feature>
<dbReference type="PANTHER" id="PTHR34075">
    <property type="entry name" value="BLR3430 PROTEIN"/>
    <property type="match status" value="1"/>
</dbReference>
<dbReference type="InterPro" id="IPR052513">
    <property type="entry name" value="Thioester_dehydratase-like"/>
</dbReference>
<dbReference type="Proteomes" id="UP000246085">
    <property type="component" value="Chromosome BRAD3257"/>
</dbReference>
<name>A0A2U3Q9Q5_9BRAD</name>
<dbReference type="Pfam" id="PF01796">
    <property type="entry name" value="OB_ChsH2_C"/>
    <property type="match status" value="1"/>
</dbReference>